<evidence type="ECO:0000313" key="10">
    <source>
        <dbReference type="EMBL" id="SEG91839.1"/>
    </source>
</evidence>
<reference evidence="10 11" key="1">
    <citation type="submission" date="2016-10" db="EMBL/GenBank/DDBJ databases">
        <authorList>
            <person name="de Groot N.N."/>
        </authorList>
    </citation>
    <scope>NUCLEOTIDE SEQUENCE [LARGE SCALE GENOMIC DNA]</scope>
    <source>
        <strain evidence="10 11">CGMCC 4.2023</strain>
    </source>
</reference>
<feature type="transmembrane region" description="Helical" evidence="8">
    <location>
        <begin position="348"/>
        <end position="365"/>
    </location>
</feature>
<name>A0A1H6E3H1_9ACTN</name>
<feature type="transmembrane region" description="Helical" evidence="8">
    <location>
        <begin position="94"/>
        <end position="116"/>
    </location>
</feature>
<evidence type="ECO:0000256" key="7">
    <source>
        <dbReference type="ARBA" id="ARBA00023251"/>
    </source>
</evidence>
<feature type="domain" description="Major facilitator superfamily (MFS) profile" evidence="9">
    <location>
        <begin position="27"/>
        <end position="491"/>
    </location>
</feature>
<dbReference type="NCBIfam" id="TIGR00711">
    <property type="entry name" value="efflux_EmrB"/>
    <property type="match status" value="1"/>
</dbReference>
<dbReference type="GO" id="GO:0046677">
    <property type="term" value="P:response to antibiotic"/>
    <property type="evidence" value="ECO:0007669"/>
    <property type="project" value="UniProtKB-KW"/>
</dbReference>
<feature type="transmembrane region" description="Helical" evidence="8">
    <location>
        <begin position="463"/>
        <end position="482"/>
    </location>
</feature>
<feature type="transmembrane region" description="Helical" evidence="8">
    <location>
        <begin position="122"/>
        <end position="143"/>
    </location>
</feature>
<evidence type="ECO:0000259" key="9">
    <source>
        <dbReference type="PROSITE" id="PS50850"/>
    </source>
</evidence>
<dbReference type="GO" id="GO:0022857">
    <property type="term" value="F:transmembrane transporter activity"/>
    <property type="evidence" value="ECO:0007669"/>
    <property type="project" value="InterPro"/>
</dbReference>
<feature type="transmembrane region" description="Helical" evidence="8">
    <location>
        <begin position="155"/>
        <end position="174"/>
    </location>
</feature>
<evidence type="ECO:0000256" key="6">
    <source>
        <dbReference type="ARBA" id="ARBA00023136"/>
    </source>
</evidence>
<feature type="transmembrane region" description="Helical" evidence="8">
    <location>
        <begin position="25"/>
        <end position="45"/>
    </location>
</feature>
<keyword evidence="5 8" id="KW-1133">Transmembrane helix</keyword>
<evidence type="ECO:0000313" key="11">
    <source>
        <dbReference type="Proteomes" id="UP000236754"/>
    </source>
</evidence>
<dbReference type="SUPFAM" id="SSF103473">
    <property type="entry name" value="MFS general substrate transporter"/>
    <property type="match status" value="1"/>
</dbReference>
<dbReference type="GO" id="GO:0005886">
    <property type="term" value="C:plasma membrane"/>
    <property type="evidence" value="ECO:0007669"/>
    <property type="project" value="UniProtKB-SubCell"/>
</dbReference>
<feature type="transmembrane region" description="Helical" evidence="8">
    <location>
        <begin position="180"/>
        <end position="202"/>
    </location>
</feature>
<feature type="transmembrane region" description="Helical" evidence="8">
    <location>
        <begin position="65"/>
        <end position="82"/>
    </location>
</feature>
<evidence type="ECO:0000256" key="3">
    <source>
        <dbReference type="ARBA" id="ARBA00022475"/>
    </source>
</evidence>
<evidence type="ECO:0000256" key="8">
    <source>
        <dbReference type="SAM" id="Phobius"/>
    </source>
</evidence>
<keyword evidence="3" id="KW-1003">Cell membrane</keyword>
<keyword evidence="6 8" id="KW-0472">Membrane</keyword>
<sequence>MSQPAGPDLNKAADSPPDPHFANRWWILVVIGVAQLTIFLDTTVVNIALPSAQADLGFGDSDRQWVVTAYALAFGSLLLLGGRLVDLIGAKRSLMVSIIGFGAMSVLGGAANGFPMLVTARALQGTFAALVAPAALSFLLTVFTDPKERVKAFGVYGAMGSGGLALGLILGGALTDWLDWRYCLFVNVIFTVIVFVGALLTMHNRQAEHRPERLDLPGTVTVSVGLFCLAYGLSNAADGDWSGANVWGYLIASAVLLVAFVLVELRSPTPLLPIRIVVHRNRGSAYLAMFLLGIGLFVQFLFLTYYLQLVLNFSAIESGLAFLPMIVGIAIGATTVPPVLEPKLGARILIPAGLVLAAVGSFWLSRLTVDSSYAGGVLVPCFIAGIGFGLVVSLGAAVATVGVQPQDAGAGSALVNTVQQVGGSIGTALLSTLAITASDHFLKGKQPTLQVAAEASVKSYTTAFFWGAVVFVGGAVICGLLFDRYVKAQADPEVDGQPAVVGV</sequence>
<evidence type="ECO:0000256" key="2">
    <source>
        <dbReference type="ARBA" id="ARBA00022448"/>
    </source>
</evidence>
<dbReference type="RefSeq" id="WP_103890191.1">
    <property type="nucleotide sequence ID" value="NZ_FNVU01000024.1"/>
</dbReference>
<dbReference type="AlphaFoldDB" id="A0A1H6E3H1"/>
<dbReference type="Pfam" id="PF07690">
    <property type="entry name" value="MFS_1"/>
    <property type="match status" value="1"/>
</dbReference>
<dbReference type="InterPro" id="IPR036259">
    <property type="entry name" value="MFS_trans_sf"/>
</dbReference>
<evidence type="ECO:0000256" key="1">
    <source>
        <dbReference type="ARBA" id="ARBA00004651"/>
    </source>
</evidence>
<feature type="transmembrane region" description="Helical" evidence="8">
    <location>
        <begin position="319"/>
        <end position="336"/>
    </location>
</feature>
<evidence type="ECO:0000256" key="5">
    <source>
        <dbReference type="ARBA" id="ARBA00022989"/>
    </source>
</evidence>
<dbReference type="Proteomes" id="UP000236754">
    <property type="component" value="Unassembled WGS sequence"/>
</dbReference>
<dbReference type="PANTHER" id="PTHR42718:SF46">
    <property type="entry name" value="BLR6921 PROTEIN"/>
    <property type="match status" value="1"/>
</dbReference>
<dbReference type="CDD" id="cd17321">
    <property type="entry name" value="MFS_MMR_MDR_like"/>
    <property type="match status" value="1"/>
</dbReference>
<feature type="transmembrane region" description="Helical" evidence="8">
    <location>
        <begin position="377"/>
        <end position="401"/>
    </location>
</feature>
<protein>
    <submittedName>
        <fullName evidence="10">Drug resistance transporter, EmrB/QacA subfamily</fullName>
    </submittedName>
</protein>
<accession>A0A1H6E3H1</accession>
<keyword evidence="2" id="KW-0813">Transport</keyword>
<keyword evidence="4 8" id="KW-0812">Transmembrane</keyword>
<feature type="transmembrane region" description="Helical" evidence="8">
    <location>
        <begin position="413"/>
        <end position="435"/>
    </location>
</feature>
<dbReference type="InterPro" id="IPR011701">
    <property type="entry name" value="MFS"/>
</dbReference>
<keyword evidence="11" id="KW-1185">Reference proteome</keyword>
<feature type="transmembrane region" description="Helical" evidence="8">
    <location>
        <begin position="286"/>
        <end position="307"/>
    </location>
</feature>
<feature type="transmembrane region" description="Helical" evidence="8">
    <location>
        <begin position="246"/>
        <end position="265"/>
    </location>
</feature>
<feature type="transmembrane region" description="Helical" evidence="8">
    <location>
        <begin position="214"/>
        <end position="234"/>
    </location>
</feature>
<comment type="subcellular location">
    <subcellularLocation>
        <location evidence="1">Cell membrane</location>
        <topology evidence="1">Multi-pass membrane protein</topology>
    </subcellularLocation>
</comment>
<keyword evidence="7" id="KW-0046">Antibiotic resistance</keyword>
<dbReference type="EMBL" id="FNVU01000024">
    <property type="protein sequence ID" value="SEG91839.1"/>
    <property type="molecule type" value="Genomic_DNA"/>
</dbReference>
<dbReference type="Gene3D" id="1.20.1720.10">
    <property type="entry name" value="Multidrug resistance protein D"/>
    <property type="match status" value="1"/>
</dbReference>
<gene>
    <name evidence="10" type="ORF">SAMN05216223_124106</name>
</gene>
<dbReference type="PROSITE" id="PS50850">
    <property type="entry name" value="MFS"/>
    <property type="match status" value="1"/>
</dbReference>
<dbReference type="Gene3D" id="1.20.1250.20">
    <property type="entry name" value="MFS general substrate transporter like domains"/>
    <property type="match status" value="1"/>
</dbReference>
<dbReference type="InterPro" id="IPR020846">
    <property type="entry name" value="MFS_dom"/>
</dbReference>
<dbReference type="PANTHER" id="PTHR42718">
    <property type="entry name" value="MAJOR FACILITATOR SUPERFAMILY MULTIDRUG TRANSPORTER MFSC"/>
    <property type="match status" value="1"/>
</dbReference>
<dbReference type="OrthoDB" id="4080117at2"/>
<dbReference type="InterPro" id="IPR004638">
    <property type="entry name" value="EmrB-like"/>
</dbReference>
<proteinExistence type="predicted"/>
<evidence type="ECO:0000256" key="4">
    <source>
        <dbReference type="ARBA" id="ARBA00022692"/>
    </source>
</evidence>
<organism evidence="10 11">
    <name type="scientific">Actinacidiphila yanglinensis</name>
    <dbReference type="NCBI Taxonomy" id="310779"/>
    <lineage>
        <taxon>Bacteria</taxon>
        <taxon>Bacillati</taxon>
        <taxon>Actinomycetota</taxon>
        <taxon>Actinomycetes</taxon>
        <taxon>Kitasatosporales</taxon>
        <taxon>Streptomycetaceae</taxon>
        <taxon>Actinacidiphila</taxon>
    </lineage>
</organism>